<feature type="domain" description="Pectinesterase inhibitor" evidence="16">
    <location>
        <begin position="23"/>
        <end position="177"/>
    </location>
</feature>
<dbReference type="Gene3D" id="1.20.140.40">
    <property type="entry name" value="Invertase/pectin methylesterase inhibitor family protein"/>
    <property type="match status" value="1"/>
</dbReference>
<reference evidence="17" key="1">
    <citation type="submission" date="2022-04" db="EMBL/GenBank/DDBJ databases">
        <title>Carnegiea gigantea Genome sequencing and assembly v2.</title>
        <authorList>
            <person name="Copetti D."/>
            <person name="Sanderson M.J."/>
            <person name="Burquez A."/>
            <person name="Wojciechowski M.F."/>
        </authorList>
    </citation>
    <scope>NUCLEOTIDE SEQUENCE</scope>
    <source>
        <strain evidence="17">SGP5-SGP5p</strain>
        <tissue evidence="17">Aerial part</tissue>
    </source>
</reference>
<dbReference type="NCBIfam" id="TIGR01614">
    <property type="entry name" value="PME_inhib"/>
    <property type="match status" value="1"/>
</dbReference>
<comment type="pathway">
    <text evidence="2">Glycan metabolism; pectin degradation; 2-dehydro-3-deoxy-D-gluconate from pectin: step 1/5.</text>
</comment>
<keyword evidence="8" id="KW-0378">Hydrolase</keyword>
<evidence type="ECO:0000313" key="18">
    <source>
        <dbReference type="Proteomes" id="UP001153076"/>
    </source>
</evidence>
<dbReference type="EC" id="3.1.1.11" evidence="5"/>
<accession>A0A9Q1KE75</accession>
<dbReference type="GO" id="GO:0042545">
    <property type="term" value="P:cell wall modification"/>
    <property type="evidence" value="ECO:0007669"/>
    <property type="project" value="InterPro"/>
</dbReference>
<comment type="subcellular location">
    <subcellularLocation>
        <location evidence="1">Secreted</location>
        <location evidence="1">Cell wall</location>
    </subcellularLocation>
</comment>
<keyword evidence="11" id="KW-0325">Glycoprotein</keyword>
<evidence type="ECO:0000256" key="15">
    <source>
        <dbReference type="SAM" id="SignalP"/>
    </source>
</evidence>
<evidence type="ECO:0000256" key="14">
    <source>
        <dbReference type="ARBA" id="ARBA00057335"/>
    </source>
</evidence>
<dbReference type="AlphaFoldDB" id="A0A9Q1KE75"/>
<comment type="similarity">
    <text evidence="3">In the N-terminal section; belongs to the PMEI family.</text>
</comment>
<dbReference type="OrthoDB" id="2019149at2759"/>
<evidence type="ECO:0000256" key="2">
    <source>
        <dbReference type="ARBA" id="ARBA00005184"/>
    </source>
</evidence>
<dbReference type="InterPro" id="IPR035513">
    <property type="entry name" value="Invertase/methylesterase_inhib"/>
</dbReference>
<comment type="function">
    <text evidence="14">Acts in the modification of cell walls via demethylesterification of cell wall pectin.</text>
</comment>
<evidence type="ECO:0000256" key="8">
    <source>
        <dbReference type="ARBA" id="ARBA00022801"/>
    </source>
</evidence>
<sequence length="539" mass="59417">MTTSIFILLLFCSSWSLSSANAKNATTVNRKIWKACKATRHPEPCQSMLTKSGRVRQKSSPQEIIQAALLVAGQKLKTGQSMIKEILETSNQNPNRTKVAQTCLESLDYSSLRARAAEQALSHDRLRDARAWASSALNFQHGCWGGLKYVNDTPLMNETLTYFETEVVVSTSNALSMMRALDALGDDTAKWTPPRTERDGFWEPVVGAESGLGMTHIGFKLAGMKANVTVCKSGCRHSSVQEAVDMAPENLKRGERYVIKIKAGVYVEIVRVPFPKKNLVFLGAGMGKTVITGSRSFGLQGINTFHTATVGILADGFMASGLTIQNKAGVGAHQAVAFRSDSDFSYIENCEFLGNQDTVYTHSLRQLYSNCIIQGNIDFIFGNAAAIFQNCTILIRPRQENPDKGGASAITAHGRSDPAQTTGFAFVGCHIDGTPEYMELYKANPSIHRNYLGRPWKMYSRTVFINCTMGELIHPEGWMPWDGDFALSTVYYGEYGNSGPGANVSERVPWSRLIPAERISTFTIRNFLQGDEWITKSFS</sequence>
<dbReference type="Pfam" id="PF01095">
    <property type="entry name" value="Pectinesterase"/>
    <property type="match status" value="1"/>
</dbReference>
<keyword evidence="10" id="KW-1015">Disulfide bond</keyword>
<dbReference type="SMART" id="SM00856">
    <property type="entry name" value="PMEI"/>
    <property type="match status" value="1"/>
</dbReference>
<dbReference type="Gene3D" id="2.160.20.10">
    <property type="entry name" value="Single-stranded right-handed beta-helix, Pectin lyase-like"/>
    <property type="match status" value="1"/>
</dbReference>
<keyword evidence="15" id="KW-0732">Signal</keyword>
<evidence type="ECO:0000256" key="4">
    <source>
        <dbReference type="ARBA" id="ARBA00007786"/>
    </source>
</evidence>
<evidence type="ECO:0000256" key="10">
    <source>
        <dbReference type="ARBA" id="ARBA00023157"/>
    </source>
</evidence>
<keyword evidence="12" id="KW-0961">Cell wall biogenesis/degradation</keyword>
<dbReference type="SUPFAM" id="SSF101148">
    <property type="entry name" value="Plant invertase/pectin methylesterase inhibitor"/>
    <property type="match status" value="1"/>
</dbReference>
<dbReference type="InterPro" id="IPR000070">
    <property type="entry name" value="Pectinesterase_cat"/>
</dbReference>
<proteinExistence type="inferred from homology"/>
<evidence type="ECO:0000256" key="6">
    <source>
        <dbReference type="ARBA" id="ARBA00022512"/>
    </source>
</evidence>
<protein>
    <recommendedName>
        <fullName evidence="5">pectinesterase</fullName>
        <ecNumber evidence="5">3.1.1.11</ecNumber>
    </recommendedName>
</protein>
<dbReference type="InterPro" id="IPR011050">
    <property type="entry name" value="Pectin_lyase_fold/virulence"/>
</dbReference>
<evidence type="ECO:0000256" key="5">
    <source>
        <dbReference type="ARBA" id="ARBA00013229"/>
    </source>
</evidence>
<dbReference type="EMBL" id="JAKOGI010000151">
    <property type="protein sequence ID" value="KAJ8441875.1"/>
    <property type="molecule type" value="Genomic_DNA"/>
</dbReference>
<evidence type="ECO:0000313" key="17">
    <source>
        <dbReference type="EMBL" id="KAJ8441875.1"/>
    </source>
</evidence>
<keyword evidence="7" id="KW-0964">Secreted</keyword>
<dbReference type="PANTHER" id="PTHR31707">
    <property type="entry name" value="PECTINESTERASE"/>
    <property type="match status" value="1"/>
</dbReference>
<keyword evidence="18" id="KW-1185">Reference proteome</keyword>
<evidence type="ECO:0000256" key="9">
    <source>
        <dbReference type="ARBA" id="ARBA00023085"/>
    </source>
</evidence>
<evidence type="ECO:0000256" key="12">
    <source>
        <dbReference type="ARBA" id="ARBA00023316"/>
    </source>
</evidence>
<dbReference type="GO" id="GO:0030599">
    <property type="term" value="F:pectinesterase activity"/>
    <property type="evidence" value="ECO:0007669"/>
    <property type="project" value="UniProtKB-EC"/>
</dbReference>
<evidence type="ECO:0000256" key="7">
    <source>
        <dbReference type="ARBA" id="ARBA00022525"/>
    </source>
</evidence>
<organism evidence="17 18">
    <name type="scientific">Carnegiea gigantea</name>
    <dbReference type="NCBI Taxonomy" id="171969"/>
    <lineage>
        <taxon>Eukaryota</taxon>
        <taxon>Viridiplantae</taxon>
        <taxon>Streptophyta</taxon>
        <taxon>Embryophyta</taxon>
        <taxon>Tracheophyta</taxon>
        <taxon>Spermatophyta</taxon>
        <taxon>Magnoliopsida</taxon>
        <taxon>eudicotyledons</taxon>
        <taxon>Gunneridae</taxon>
        <taxon>Pentapetalae</taxon>
        <taxon>Caryophyllales</taxon>
        <taxon>Cactineae</taxon>
        <taxon>Cactaceae</taxon>
        <taxon>Cactoideae</taxon>
        <taxon>Echinocereeae</taxon>
        <taxon>Carnegiea</taxon>
    </lineage>
</organism>
<dbReference type="InterPro" id="IPR012334">
    <property type="entry name" value="Pectin_lyas_fold"/>
</dbReference>
<dbReference type="SUPFAM" id="SSF51126">
    <property type="entry name" value="Pectin lyase-like"/>
    <property type="match status" value="1"/>
</dbReference>
<keyword evidence="6" id="KW-0134">Cell wall</keyword>
<name>A0A9Q1KE75_9CARY</name>
<gene>
    <name evidence="17" type="ORF">Cgig2_034134</name>
</gene>
<comment type="similarity">
    <text evidence="4">In the C-terminal section; belongs to the pectinesterase family.</text>
</comment>
<dbReference type="FunFam" id="1.20.140.40:FF:000021">
    <property type="entry name" value="Probable pectinesterase/pectinesterase inhibitor 51"/>
    <property type="match status" value="1"/>
</dbReference>
<comment type="catalytic activity">
    <reaction evidence="13">
        <text>[(1-&gt;4)-alpha-D-galacturonosyl methyl ester](n) + n H2O = [(1-&gt;4)-alpha-D-galacturonosyl](n) + n methanol + n H(+)</text>
        <dbReference type="Rhea" id="RHEA:22380"/>
        <dbReference type="Rhea" id="RHEA-COMP:14570"/>
        <dbReference type="Rhea" id="RHEA-COMP:14573"/>
        <dbReference type="ChEBI" id="CHEBI:15377"/>
        <dbReference type="ChEBI" id="CHEBI:15378"/>
        <dbReference type="ChEBI" id="CHEBI:17790"/>
        <dbReference type="ChEBI" id="CHEBI:140522"/>
        <dbReference type="ChEBI" id="CHEBI:140523"/>
        <dbReference type="EC" id="3.1.1.11"/>
    </reaction>
</comment>
<evidence type="ECO:0000259" key="16">
    <source>
        <dbReference type="SMART" id="SM00856"/>
    </source>
</evidence>
<evidence type="ECO:0000256" key="3">
    <source>
        <dbReference type="ARBA" id="ARBA00006027"/>
    </source>
</evidence>
<evidence type="ECO:0000256" key="13">
    <source>
        <dbReference type="ARBA" id="ARBA00047928"/>
    </source>
</evidence>
<dbReference type="FunFam" id="2.160.20.10:FF:000029">
    <property type="entry name" value="Pectinesterase 4"/>
    <property type="match status" value="1"/>
</dbReference>
<evidence type="ECO:0000256" key="1">
    <source>
        <dbReference type="ARBA" id="ARBA00004191"/>
    </source>
</evidence>
<dbReference type="CDD" id="cd15798">
    <property type="entry name" value="PMEI-like_3"/>
    <property type="match status" value="1"/>
</dbReference>
<evidence type="ECO:0000256" key="11">
    <source>
        <dbReference type="ARBA" id="ARBA00023180"/>
    </source>
</evidence>
<dbReference type="Pfam" id="PF04043">
    <property type="entry name" value="PMEI"/>
    <property type="match status" value="1"/>
</dbReference>
<keyword evidence="9" id="KW-0063">Aspartyl esterase</keyword>
<dbReference type="InterPro" id="IPR006501">
    <property type="entry name" value="Pectinesterase_inhib_dom"/>
</dbReference>
<feature type="chain" id="PRO_5040170137" description="pectinesterase" evidence="15">
    <location>
        <begin position="21"/>
        <end position="539"/>
    </location>
</feature>
<comment type="caution">
    <text evidence="17">The sequence shown here is derived from an EMBL/GenBank/DDBJ whole genome shotgun (WGS) entry which is preliminary data.</text>
</comment>
<feature type="signal peptide" evidence="15">
    <location>
        <begin position="1"/>
        <end position="20"/>
    </location>
</feature>
<dbReference type="GO" id="GO:0004857">
    <property type="term" value="F:enzyme inhibitor activity"/>
    <property type="evidence" value="ECO:0007669"/>
    <property type="project" value="InterPro"/>
</dbReference>
<dbReference type="Proteomes" id="UP001153076">
    <property type="component" value="Unassembled WGS sequence"/>
</dbReference>